<comment type="caution">
    <text evidence="1">The sequence shown here is derived from an EMBL/GenBank/DDBJ whole genome shotgun (WGS) entry which is preliminary data.</text>
</comment>
<reference evidence="1 2" key="1">
    <citation type="submission" date="2019-12" db="EMBL/GenBank/DDBJ databases">
        <title>Genomic-based taxomic classification of the family Erythrobacteraceae.</title>
        <authorList>
            <person name="Xu L."/>
        </authorList>
    </citation>
    <scope>NUCLEOTIDE SEQUENCE [LARGE SCALE GENOMIC DNA]</scope>
    <source>
        <strain evidence="1 2">M0322</strain>
    </source>
</reference>
<keyword evidence="2" id="KW-1185">Reference proteome</keyword>
<dbReference type="RefSeq" id="WP_160770600.1">
    <property type="nucleotide sequence ID" value="NZ_WTYV01000001.1"/>
</dbReference>
<organism evidence="1 2">
    <name type="scientific">Alteraurantiacibacter buctensis</name>
    <dbReference type="NCBI Taxonomy" id="1503981"/>
    <lineage>
        <taxon>Bacteria</taxon>
        <taxon>Pseudomonadati</taxon>
        <taxon>Pseudomonadota</taxon>
        <taxon>Alphaproteobacteria</taxon>
        <taxon>Sphingomonadales</taxon>
        <taxon>Erythrobacteraceae</taxon>
        <taxon>Alteraurantiacibacter</taxon>
    </lineage>
</organism>
<name>A0A844YV51_9SPHN</name>
<protein>
    <submittedName>
        <fullName evidence="1">Uncharacterized protein</fullName>
    </submittedName>
</protein>
<dbReference type="OrthoDB" id="9958386at2"/>
<dbReference type="EMBL" id="WTYV01000001">
    <property type="protein sequence ID" value="MXO70721.1"/>
    <property type="molecule type" value="Genomic_DNA"/>
</dbReference>
<dbReference type="AlphaFoldDB" id="A0A844YV51"/>
<evidence type="ECO:0000313" key="1">
    <source>
        <dbReference type="EMBL" id="MXO70721.1"/>
    </source>
</evidence>
<sequence>MTDLSSLIKRPTGATPQALAMPAAPAASAVEASLDRMEAINRELGEAALRGGDGSGAQIVSLRYNFTTECGTLLLAMCEDERIFGDRTLFVDMQTALDALRTRITNHQLRWQGDRIEADPAAYRQAAHGIDQAVIAFVADARAALG</sequence>
<dbReference type="Proteomes" id="UP000466966">
    <property type="component" value="Unassembled WGS sequence"/>
</dbReference>
<accession>A0A844YV51</accession>
<gene>
    <name evidence="1" type="ORF">GRI99_03625</name>
</gene>
<proteinExistence type="predicted"/>
<evidence type="ECO:0000313" key="2">
    <source>
        <dbReference type="Proteomes" id="UP000466966"/>
    </source>
</evidence>